<name>A0ABY4QAA2_9STAP</name>
<proteinExistence type="predicted"/>
<reference evidence="1" key="1">
    <citation type="submission" date="2022-03" db="EMBL/GenBank/DDBJ databases">
        <title>Complete Genome Sequence of Staphylococcus edaphicus strain CCM 8731.</title>
        <authorList>
            <person name="Rimmer C.O."/>
            <person name="Thomas J.C."/>
        </authorList>
    </citation>
    <scope>NUCLEOTIDE SEQUENCE</scope>
    <source>
        <strain evidence="1">CCM 8731</strain>
    </source>
</reference>
<gene>
    <name evidence="1" type="ORF">MNY58_10210</name>
</gene>
<evidence type="ECO:0000313" key="1">
    <source>
        <dbReference type="EMBL" id="UQW80950.1"/>
    </source>
</evidence>
<accession>A0ABY4QAA2</accession>
<keyword evidence="2" id="KW-1185">Reference proteome</keyword>
<dbReference type="EMBL" id="CP093217">
    <property type="protein sequence ID" value="UQW80950.1"/>
    <property type="molecule type" value="Genomic_DNA"/>
</dbReference>
<protein>
    <submittedName>
        <fullName evidence="1">Uncharacterized protein</fullName>
    </submittedName>
</protein>
<sequence>MSEKLGFRENMTEVEIVGLYRKDNDVQKFWGDLDIKRKKEFIKLYKSNKREFDRK</sequence>
<evidence type="ECO:0000313" key="2">
    <source>
        <dbReference type="Proteomes" id="UP001056588"/>
    </source>
</evidence>
<organism evidence="1 2">
    <name type="scientific">Staphylococcus edaphicus</name>
    <dbReference type="NCBI Taxonomy" id="1955013"/>
    <lineage>
        <taxon>Bacteria</taxon>
        <taxon>Bacillati</taxon>
        <taxon>Bacillota</taxon>
        <taxon>Bacilli</taxon>
        <taxon>Bacillales</taxon>
        <taxon>Staphylococcaceae</taxon>
        <taxon>Staphylococcus</taxon>
    </lineage>
</organism>
<dbReference type="Proteomes" id="UP001056588">
    <property type="component" value="Chromosome"/>
</dbReference>
<dbReference type="RefSeq" id="WP_161940560.1">
    <property type="nucleotide sequence ID" value="NZ_CP093217.1"/>
</dbReference>